<dbReference type="AlphaFoldDB" id="A0A921FY43"/>
<dbReference type="Proteomes" id="UP000698173">
    <property type="component" value="Unassembled WGS sequence"/>
</dbReference>
<evidence type="ECO:0000313" key="2">
    <source>
        <dbReference type="Proteomes" id="UP000698173"/>
    </source>
</evidence>
<reference evidence="1" key="2">
    <citation type="submission" date="2021-09" db="EMBL/GenBank/DDBJ databases">
        <authorList>
            <person name="Gilroy R."/>
        </authorList>
    </citation>
    <scope>NUCLEOTIDE SEQUENCE</scope>
    <source>
        <strain evidence="1">CHK171-7178</strain>
    </source>
</reference>
<gene>
    <name evidence="1" type="ORF">K8V56_08725</name>
</gene>
<accession>A0A921FY43</accession>
<evidence type="ECO:0000313" key="1">
    <source>
        <dbReference type="EMBL" id="HJF31850.1"/>
    </source>
</evidence>
<proteinExistence type="predicted"/>
<protein>
    <submittedName>
        <fullName evidence="1">Uncharacterized protein</fullName>
    </submittedName>
</protein>
<comment type="caution">
    <text evidence="1">The sequence shown here is derived from an EMBL/GenBank/DDBJ whole genome shotgun (WGS) entry which is preliminary data.</text>
</comment>
<organism evidence="1 2">
    <name type="scientific">Sporosarcina psychrophila</name>
    <name type="common">Bacillus psychrophilus</name>
    <dbReference type="NCBI Taxonomy" id="1476"/>
    <lineage>
        <taxon>Bacteria</taxon>
        <taxon>Bacillati</taxon>
        <taxon>Bacillota</taxon>
        <taxon>Bacilli</taxon>
        <taxon>Bacillales</taxon>
        <taxon>Caryophanaceae</taxon>
        <taxon>Sporosarcina</taxon>
    </lineage>
</organism>
<dbReference type="EMBL" id="DYWT01000140">
    <property type="protein sequence ID" value="HJF31850.1"/>
    <property type="molecule type" value="Genomic_DNA"/>
</dbReference>
<sequence>MTGRLADDHVTETALFSEFLQMIGAVFRLDCSGISGLVMVRQREVRARAGLVMAPLQLVITIHKSIRANPNLVIPIKKRASALVEALELDNAPD</sequence>
<name>A0A921FY43_SPOPS</name>
<reference evidence="1" key="1">
    <citation type="journal article" date="2021" name="PeerJ">
        <title>Extensive microbial diversity within the chicken gut microbiome revealed by metagenomics and culture.</title>
        <authorList>
            <person name="Gilroy R."/>
            <person name="Ravi A."/>
            <person name="Getino M."/>
            <person name="Pursley I."/>
            <person name="Horton D.L."/>
            <person name="Alikhan N.F."/>
            <person name="Baker D."/>
            <person name="Gharbi K."/>
            <person name="Hall N."/>
            <person name="Watson M."/>
            <person name="Adriaenssens E.M."/>
            <person name="Foster-Nyarko E."/>
            <person name="Jarju S."/>
            <person name="Secka A."/>
            <person name="Antonio M."/>
            <person name="Oren A."/>
            <person name="Chaudhuri R.R."/>
            <person name="La Ragione R."/>
            <person name="Hildebrand F."/>
            <person name="Pallen M.J."/>
        </authorList>
    </citation>
    <scope>NUCLEOTIDE SEQUENCE</scope>
    <source>
        <strain evidence="1">CHK171-7178</strain>
    </source>
</reference>